<protein>
    <submittedName>
        <fullName evidence="2">Uncharacterized protein</fullName>
    </submittedName>
</protein>
<name>A0A4S3TML1_9EURY</name>
<proteinExistence type="predicted"/>
<dbReference type="AlphaFoldDB" id="A0A4S3TML1"/>
<evidence type="ECO:0000313" key="2">
    <source>
        <dbReference type="EMBL" id="THE64860.1"/>
    </source>
</evidence>
<evidence type="ECO:0000256" key="1">
    <source>
        <dbReference type="SAM" id="Phobius"/>
    </source>
</evidence>
<keyword evidence="3" id="KW-1185">Reference proteome</keyword>
<evidence type="ECO:0000313" key="3">
    <source>
        <dbReference type="Proteomes" id="UP000318864"/>
    </source>
</evidence>
<dbReference type="Proteomes" id="UP000318864">
    <property type="component" value="Unassembled WGS sequence"/>
</dbReference>
<feature type="transmembrane region" description="Helical" evidence="1">
    <location>
        <begin position="300"/>
        <end position="319"/>
    </location>
</feature>
<reference evidence="2 3" key="1">
    <citation type="submission" date="2018-10" db="EMBL/GenBank/DDBJ databases">
        <title>Natronolimnobius sp. XQ-INN 246 isolated from Inner Mongolia Autonomous Region of China.</title>
        <authorList>
            <person name="Xue Q."/>
        </authorList>
    </citation>
    <scope>NUCLEOTIDE SEQUENCE [LARGE SCALE GENOMIC DNA]</scope>
    <source>
        <strain evidence="2 3">XQ-INN 246</strain>
    </source>
</reference>
<keyword evidence="1" id="KW-1133">Transmembrane helix</keyword>
<feature type="transmembrane region" description="Helical" evidence="1">
    <location>
        <begin position="12"/>
        <end position="35"/>
    </location>
</feature>
<keyword evidence="1" id="KW-0812">Transmembrane</keyword>
<dbReference type="EMBL" id="RBZW01000024">
    <property type="protein sequence ID" value="THE64860.1"/>
    <property type="molecule type" value="Genomic_DNA"/>
</dbReference>
<dbReference type="InterPro" id="IPR045466">
    <property type="entry name" value="DUF6498"/>
</dbReference>
<gene>
    <name evidence="2" type="ORF">D8Y22_10845</name>
</gene>
<feature type="transmembrane region" description="Helical" evidence="1">
    <location>
        <begin position="103"/>
        <end position="124"/>
    </location>
</feature>
<sequence length="478" mass="51429">MSASSFRRRVPPVVGFGPILVANLLPLVGVVYYGWDPATLVAIYALELLLSFPLAAAKALFARRRPPADPDDSGVVSVSSDLTTKRGRVTVVSWLPPIYPRNVPFVTSVIVGVAWVCLFVGVVLGEAISLAAAIAQPAVVASIAALFVGQLLEFRREYLRGGGYETVSPYTVIETPARQAFFLLFVLMVVPGIGTGEATFVLAAFVLVKLLVEWSAFRASRGAGGRLAAWLSGPDEATELDDPPQVPDDEPDARVSTDGKAALLTGVCHVLTRPAPFYASIFFIVWLVAVGILGGPESSLAFTVGATLVVVGSFVLLLAGKSAEFYLQYGPLEYRRYGDRLVAYDTWLDEPQWTASVDVLRNVAVVQDRLPDRLLETRTIAVTTGWDDDDTQRQLGPVAAPETLVATFELPVHSTDLEAIDRRVVGIVVAIVAVIVLVAGLAIWPWGEPVVVFYAVFLLPFVGIVLLGLWNQAYPDPA</sequence>
<feature type="transmembrane region" description="Helical" evidence="1">
    <location>
        <begin position="450"/>
        <end position="470"/>
    </location>
</feature>
<feature type="transmembrane region" description="Helical" evidence="1">
    <location>
        <begin position="424"/>
        <end position="444"/>
    </location>
</feature>
<keyword evidence="1" id="KW-0472">Membrane</keyword>
<feature type="transmembrane region" description="Helical" evidence="1">
    <location>
        <begin position="130"/>
        <end position="154"/>
    </location>
</feature>
<comment type="caution">
    <text evidence="2">The sequence shown here is derived from an EMBL/GenBank/DDBJ whole genome shotgun (WGS) entry which is preliminary data.</text>
</comment>
<accession>A0A4S3TML1</accession>
<dbReference type="OrthoDB" id="169315at2157"/>
<dbReference type="Pfam" id="PF20108">
    <property type="entry name" value="DUF6498"/>
    <property type="match status" value="1"/>
</dbReference>
<feature type="transmembrane region" description="Helical" evidence="1">
    <location>
        <begin position="275"/>
        <end position="294"/>
    </location>
</feature>
<organism evidence="2 3">
    <name type="scientific">Salinadaptatus halalkaliphilus</name>
    <dbReference type="NCBI Taxonomy" id="2419781"/>
    <lineage>
        <taxon>Archaea</taxon>
        <taxon>Methanobacteriati</taxon>
        <taxon>Methanobacteriota</taxon>
        <taxon>Stenosarchaea group</taxon>
        <taxon>Halobacteria</taxon>
        <taxon>Halobacteriales</taxon>
        <taxon>Natrialbaceae</taxon>
        <taxon>Salinadaptatus</taxon>
    </lineage>
</organism>